<organism evidence="2 7">
    <name type="scientific">Eggerthella lenta</name>
    <name type="common">Eubacterium lentum</name>
    <dbReference type="NCBI Taxonomy" id="84112"/>
    <lineage>
        <taxon>Bacteria</taxon>
        <taxon>Bacillati</taxon>
        <taxon>Actinomycetota</taxon>
        <taxon>Coriobacteriia</taxon>
        <taxon>Eggerthellales</taxon>
        <taxon>Eggerthellaceae</taxon>
        <taxon>Eggerthella</taxon>
    </lineage>
</organism>
<protein>
    <submittedName>
        <fullName evidence="2">TIR domain-containing protein</fullName>
    </submittedName>
    <submittedName>
        <fullName evidence="3">Toll/interleukin-1 receptor domain-containing protein</fullName>
    </submittedName>
</protein>
<dbReference type="EMBL" id="WPOM01000015">
    <property type="protein sequence ID" value="MVN33342.1"/>
    <property type="molecule type" value="Genomic_DNA"/>
</dbReference>
<evidence type="ECO:0000313" key="4">
    <source>
        <dbReference type="EMBL" id="RDC33422.1"/>
    </source>
</evidence>
<comment type="caution">
    <text evidence="2">The sequence shown here is derived from an EMBL/GenBank/DDBJ whole genome shotgun (WGS) entry which is preliminary data.</text>
</comment>
<accession>A0A369NJR0</accession>
<reference evidence="2 7" key="2">
    <citation type="submission" date="2019-11" db="EMBL/GenBank/DDBJ databases">
        <title>Whole genome shotgun sequencing (WGS) data from Adlercreutzia equolifaciens ResAG-91, Eggerthella lenta MRI-F36, MRI-F37, MRI-F40, ResAG-49, ResAG-88, ResAG-121, ResAG-145, and Gordonibacter sp. ResAG-5, ResAG-26, ResAG-43, ResAG-50, ResAG-59.</title>
        <authorList>
            <person name="Stoll D.A."/>
            <person name="Danylec N."/>
            <person name="Franz C.M.A.P."/>
            <person name="Huch M."/>
        </authorList>
    </citation>
    <scope>NUCLEOTIDE SEQUENCE [LARGE SCALE GENOMIC DNA]</scope>
    <source>
        <strain evidence="2 7">ResAG-88</strain>
    </source>
</reference>
<dbReference type="Proteomes" id="UP000253915">
    <property type="component" value="Unassembled WGS sequence"/>
</dbReference>
<dbReference type="AlphaFoldDB" id="A0A369NJR0"/>
<dbReference type="GO" id="GO:0007165">
    <property type="term" value="P:signal transduction"/>
    <property type="evidence" value="ECO:0007669"/>
    <property type="project" value="InterPro"/>
</dbReference>
<sequence>MLSYFSGATGGAGMQFDVFISYAWGGPENTAHREWVRLLAAHLKQIGFHVGIDSEVDYGEDLTGFMREIEDAKRVLMIVDEGYVERADNYPDSGVGRETKTIQDVVDDRPNNWLSVLFVRNEKRLLPKWMEGRDPKYFDFSYRDRDGSFPGSEQIDDLWRWLAGLPADKGRGISPATIRERMYRVERIDNLMEPGNWSCPELESKGVAMAYGDAPSETITLGYGDYEFKVRFGKRGGDSVYILNDYIKAVGMIPDAAPNEDLDANVVASYTRSCRCATPSVGQRVALLNNHGCACVLKVTGVTNESHDDEFVPSQVVFDYTIFAED</sequence>
<dbReference type="EMBL" id="PPUQ01000037">
    <property type="protein sequence ID" value="RDC33422.1"/>
    <property type="molecule type" value="Genomic_DNA"/>
</dbReference>
<dbReference type="Proteomes" id="UP000436429">
    <property type="component" value="Unassembled WGS sequence"/>
</dbReference>
<evidence type="ECO:0000313" key="7">
    <source>
        <dbReference type="Proteomes" id="UP000436429"/>
    </source>
</evidence>
<dbReference type="PROSITE" id="PS51534">
    <property type="entry name" value="SEFIR"/>
    <property type="match status" value="1"/>
</dbReference>
<dbReference type="Gene3D" id="3.40.50.10140">
    <property type="entry name" value="Toll/interleukin-1 receptor homology (TIR) domain"/>
    <property type="match status" value="1"/>
</dbReference>
<feature type="domain" description="SEFIR" evidence="1">
    <location>
        <begin position="15"/>
        <end position="149"/>
    </location>
</feature>
<reference evidence="5 6" key="1">
    <citation type="journal article" date="2018" name="Elife">
        <title>Discovery and characterization of a prevalent human gut bacterial enzyme sufficient for the inactivation of a family of plant toxins.</title>
        <authorList>
            <person name="Koppel N."/>
            <person name="Bisanz J.E."/>
            <person name="Pandelia M.E."/>
            <person name="Turnbaugh P.J."/>
            <person name="Balskus E.P."/>
        </authorList>
    </citation>
    <scope>NUCLEOTIDE SEQUENCE [LARGE SCALE GENOMIC DNA]</scope>
    <source>
        <strain evidence="4 6">16A</strain>
        <strain evidence="3 5">FAA1-1-60AUCSF</strain>
    </source>
</reference>
<dbReference type="InterPro" id="IPR013568">
    <property type="entry name" value="SEFIR_dom"/>
</dbReference>
<evidence type="ECO:0000313" key="5">
    <source>
        <dbReference type="Proteomes" id="UP000253857"/>
    </source>
</evidence>
<dbReference type="Proteomes" id="UP000253857">
    <property type="component" value="Unassembled WGS sequence"/>
</dbReference>
<dbReference type="EMBL" id="PPTY01000034">
    <property type="protein sequence ID" value="RDB82518.1"/>
    <property type="molecule type" value="Genomic_DNA"/>
</dbReference>
<evidence type="ECO:0000259" key="1">
    <source>
        <dbReference type="PROSITE" id="PS51534"/>
    </source>
</evidence>
<keyword evidence="3" id="KW-0675">Receptor</keyword>
<dbReference type="InterPro" id="IPR035897">
    <property type="entry name" value="Toll_tir_struct_dom_sf"/>
</dbReference>
<gene>
    <name evidence="4" type="ORF">C1853_15625</name>
    <name evidence="3" type="ORF">C1871_13525</name>
    <name evidence="2" type="ORF">GO726_09200</name>
</gene>
<evidence type="ECO:0000313" key="2">
    <source>
        <dbReference type="EMBL" id="MVN33342.1"/>
    </source>
</evidence>
<dbReference type="InterPro" id="IPR000157">
    <property type="entry name" value="TIR_dom"/>
</dbReference>
<evidence type="ECO:0000313" key="3">
    <source>
        <dbReference type="EMBL" id="RDB82518.1"/>
    </source>
</evidence>
<evidence type="ECO:0000313" key="6">
    <source>
        <dbReference type="Proteomes" id="UP000253915"/>
    </source>
</evidence>
<dbReference type="SUPFAM" id="SSF52200">
    <property type="entry name" value="Toll/Interleukin receptor TIR domain"/>
    <property type="match status" value="1"/>
</dbReference>
<proteinExistence type="predicted"/>
<dbReference type="Pfam" id="PF13676">
    <property type="entry name" value="TIR_2"/>
    <property type="match status" value="1"/>
</dbReference>
<name>A0A369NJR0_EGGLN</name>